<keyword evidence="4 14" id="KW-0945">Host-virus interaction</keyword>
<comment type="similarity">
    <text evidence="14">Belongs to the adenoviridae shutoff protein family.</text>
</comment>
<comment type="subunit">
    <text evidence="14">Monomer. Interacts with hexon protein; this interaction allows chaperoning and trimerization of hexon proteins. Interacts (via N-terminus) with host initiation factor EIF4G (via C-terminus). Interacts (via RRM domain) with viral mRNAs that contain the tripartite leader; this interaction allows ribosome shunting and expression of viral late mRNAs.</text>
</comment>
<evidence type="ECO:0000256" key="2">
    <source>
        <dbReference type="ARBA" id="ARBA00022481"/>
    </source>
</evidence>
<feature type="compositionally biased region" description="Polar residues" evidence="15">
    <location>
        <begin position="615"/>
        <end position="639"/>
    </location>
</feature>
<keyword evidence="2 14" id="KW-0488">Methylation</keyword>
<evidence type="ECO:0000256" key="12">
    <source>
        <dbReference type="ARBA" id="ARBA00023247"/>
    </source>
</evidence>
<protein>
    <recommendedName>
        <fullName evidence="14">Shutoff protein</fullName>
    </recommendedName>
    <alternativeName>
        <fullName evidence="14">100 kDa protein</fullName>
        <shortName evidence="14">p100K</shortName>
    </alternativeName>
    <alternativeName>
        <fullName evidence="14">100K-chaperone protein</fullName>
    </alternativeName>
    <alternativeName>
        <fullName evidence="14">L4-100K</fullName>
    </alternativeName>
    <alternativeName>
        <fullName evidence="14">Shutoff protein 100K</fullName>
    </alternativeName>
</protein>
<sequence>MAEEQQTESRLPTDDSLDETDVASTEYLLGDVLLKHLHRQSLIVQQSVEDLPTLPPTLTDLCRAYERTLFSPKEPPKRQENGTCEPNAKLNFYPTFMLPETLATYHIFFQNQKIPLSCKANRTNADRALRLREGDVIPDFPTVESVKKIFEGLGDSETRAPHALEDKDTALPELQGDNPRVAVFKRLTSLTHFAYPAIHLPPKVMGAVMDTLILKKIQPVTEEGAESGEEPAVSDAELRLWLGPNSSDEELMDRRKTMLAVVLVSAQLECMARFFTKVDVVKKIGETLHYMFRHGYVKQACEISGVELSNMVSYMGILHENRLGQAVLHQTLQGELRRDYIRDTIYLFLIYTWQTGMGIWQQCLESDNVKELEKILKKKRRALWSGFDEKTIAGDLADIIFPGKLLDALQAGLPDFTSQSMMQNFRSFVLERSGILPAVCSALPSDFVPVVFKECPPPMWCYTYLLRLANYFMYHNDLASETGGGEGLMACHCACNLCTPHRSLITNTALLNETQTIGTFEIQGPPDKNGVSTSLKLTPGMWTSAYLRKFVARDYHAHKLAFFENQSNPTSAELTACVITQTNIVAQLQAIKKAREEFLLKKGHGVYLDPHTGEELNTSSPSSLHNAAQESGSTKAQKGTSRRAGRGKPRRGLRHQHDVGGPFGRGGGAAAAATTEKESGFEE</sequence>
<keyword evidence="9 14" id="KW-1190">Host gene expression shutoff by virus</keyword>
<comment type="PTM">
    <text evidence="14">Phosphorylated. Tyrosine phosphorylation enhances preferential binding to tripartite leader mRNAs and allows ribosome shunting.</text>
</comment>
<evidence type="ECO:0000256" key="6">
    <source>
        <dbReference type="ARBA" id="ARBA00022809"/>
    </source>
</evidence>
<dbReference type="GO" id="GO:0039704">
    <property type="term" value="P:viral translational shunt"/>
    <property type="evidence" value="ECO:0007669"/>
    <property type="project" value="UniProtKB-UniRule"/>
</dbReference>
<keyword evidence="13 14" id="KW-1075">Inhibition of eukaryotic host translation factors by virus</keyword>
<feature type="modified residue" description="Phosphotyrosine; by host" evidence="14">
    <location>
        <position position="607"/>
    </location>
</feature>
<dbReference type="GO" id="GO:0003723">
    <property type="term" value="F:RNA binding"/>
    <property type="evidence" value="ECO:0007669"/>
    <property type="project" value="UniProtKB-UniRule"/>
</dbReference>
<evidence type="ECO:0000256" key="1">
    <source>
        <dbReference type="ARBA" id="ARBA00022448"/>
    </source>
</evidence>
<evidence type="ECO:0000256" key="11">
    <source>
        <dbReference type="ARBA" id="ARBA00023200"/>
    </source>
</evidence>
<keyword evidence="6 14" id="KW-1193">Eukaryotic host translation shutoff by virus</keyword>
<reference evidence="16 17" key="1">
    <citation type="submission" date="2017-08" db="EMBL/GenBank/DDBJ databases">
        <title>The genome of a new adenovirus from tree shrew.</title>
        <authorList>
            <person name="Song Q."/>
            <person name="Sun X."/>
            <person name="Dai J."/>
        </authorList>
    </citation>
    <scope>NUCLEOTIDE SEQUENCE [LARGE SCALE GENOMIC DNA]</scope>
    <source>
        <strain evidence="16">KM</strain>
    </source>
</reference>
<evidence type="ECO:0000313" key="16">
    <source>
        <dbReference type="EMBL" id="AWO77112.1"/>
    </source>
</evidence>
<keyword evidence="1 14" id="KW-0813">Transport</keyword>
<evidence type="ECO:0000256" key="3">
    <source>
        <dbReference type="ARBA" id="ARBA00022553"/>
    </source>
</evidence>
<dbReference type="HAMAP" id="MF_04060">
    <property type="entry name" value="ADV_SHUT"/>
    <property type="match status" value="1"/>
</dbReference>
<name>A0A2U9AG88_ADET1</name>
<feature type="region of interest" description="Disordered" evidence="15">
    <location>
        <begin position="610"/>
        <end position="683"/>
    </location>
</feature>
<keyword evidence="11 14" id="KW-1035">Host cytoplasm</keyword>
<organismHost>
    <name type="scientific">Tupaiidae</name>
    <name type="common">tree shrews</name>
    <dbReference type="NCBI Taxonomy" id="9393"/>
</organismHost>
<feature type="compositionally biased region" description="Basic residues" evidence="15">
    <location>
        <begin position="640"/>
        <end position="654"/>
    </location>
</feature>
<comment type="subcellular location">
    <subcellularLocation>
        <location evidence="14">Host cytoplasm</location>
    </subcellularLocation>
</comment>
<dbReference type="GO" id="GO:0043657">
    <property type="term" value="C:host cell"/>
    <property type="evidence" value="ECO:0007669"/>
    <property type="project" value="GOC"/>
</dbReference>
<keyword evidence="5 14" id="KW-1155">Translational shunt</keyword>
<evidence type="ECO:0000256" key="15">
    <source>
        <dbReference type="SAM" id="MobiDB-lite"/>
    </source>
</evidence>
<gene>
    <name evidence="14" type="primary">L4</name>
</gene>
<comment type="caution">
    <text evidence="14">Lacks conserved residue(s) required for the propagation of feature annotation.</text>
</comment>
<dbReference type="Proteomes" id="UP000319740">
    <property type="component" value="Segment"/>
</dbReference>
<dbReference type="GO" id="GO:0030430">
    <property type="term" value="C:host cell cytoplasm"/>
    <property type="evidence" value="ECO:0007669"/>
    <property type="project" value="UniProtKB-SubCell"/>
</dbReference>
<evidence type="ECO:0000256" key="10">
    <source>
        <dbReference type="ARBA" id="ARBA00023186"/>
    </source>
</evidence>
<dbReference type="EMBL" id="MF780605">
    <property type="protein sequence ID" value="AWO77112.1"/>
    <property type="molecule type" value="Genomic_DNA"/>
</dbReference>
<keyword evidence="3 14" id="KW-0597">Phosphoprotein</keyword>
<dbReference type="InterPro" id="IPR003381">
    <property type="entry name" value="L4"/>
</dbReference>
<keyword evidence="10 14" id="KW-0143">Chaperone</keyword>
<evidence type="ECO:0000256" key="14">
    <source>
        <dbReference type="HAMAP-Rule" id="MF_04060"/>
    </source>
</evidence>
<evidence type="ECO:0000313" key="17">
    <source>
        <dbReference type="Proteomes" id="UP000319740"/>
    </source>
</evidence>
<dbReference type="GO" id="GO:0039657">
    <property type="term" value="P:symbiont-mediated suppression of host gene expression"/>
    <property type="evidence" value="ECO:0007669"/>
    <property type="project" value="UniProtKB-UniRule"/>
</dbReference>
<comment type="PTM">
    <text evidence="14">Methylated. Asymmetric dimethylation by host PRMT1 of the Arg/Gly-rich region may regulate shutoff protein binding to hexon and promote the capsid assembly in the nucleus.</text>
</comment>
<proteinExistence type="evidence at transcript level"/>
<evidence type="ECO:0000256" key="13">
    <source>
        <dbReference type="ARBA" id="ARBA00023325"/>
    </source>
</evidence>
<evidence type="ECO:0000256" key="4">
    <source>
        <dbReference type="ARBA" id="ARBA00022581"/>
    </source>
</evidence>
<comment type="induction">
    <text evidence="14">Expressed in the late phase of the viral replicative cycle.</text>
</comment>
<keyword evidence="7 14" id="KW-0694">RNA-binding</keyword>
<dbReference type="Pfam" id="PF02438">
    <property type="entry name" value="Adeno_100"/>
    <property type="match status" value="1"/>
</dbReference>
<comment type="miscellaneous">
    <text evidence="14">All late proteins expressed from the major late promoter are produced by alternative splicing and alternative polyadenylation of the same gene giving rise to non-overlapping ORFs. A leader sequence is present in the N-terminus of all these mRNAs and is recognized by the viral shutoff protein to provide expression although conventional translation via ribosome scanning from the cap has been shut off in the host cell.</text>
</comment>
<evidence type="ECO:0000256" key="5">
    <source>
        <dbReference type="ARBA" id="ARBA00022586"/>
    </source>
</evidence>
<evidence type="ECO:0000256" key="7">
    <source>
        <dbReference type="ARBA" id="ARBA00022884"/>
    </source>
</evidence>
<evidence type="ECO:0000256" key="9">
    <source>
        <dbReference type="ARBA" id="ARBA00022995"/>
    </source>
</evidence>
<accession>A0A2U9AG88</accession>
<dbReference type="GO" id="GO:0019060">
    <property type="term" value="P:intracellular transport of viral protein in host cell"/>
    <property type="evidence" value="ECO:0007669"/>
    <property type="project" value="UniProtKB-UniRule"/>
</dbReference>
<keyword evidence="8 14" id="KW-0426">Late protein</keyword>
<keyword evidence="12 14" id="KW-1262">Eukaryotic host gene expression shutoff by virus</keyword>
<comment type="function">
    <text evidence="14">Protein that inhibits host translation while promoting late viral translation by ribosome shunting. Blocks host cap-dependent translation by binding to eIF4G, displacing MKNK1 from cap initiation complexes and preventing EIF4E phosphorylation. Binds to the tripartite leader sequence of viral late mRNAs and recruits host eIF4G, PABPC1/poly-A binding protein and 40S ribosomes subunits on viral mRNAs, allowing ribosome shunting and efficient translation of late viral mRNAs even though conventional translation via ribosome scanning from the cap has been shut off in the host cell. During assembly, acts as a chaperone protein that helps hexon proteins assembly into trimers.</text>
</comment>
<comment type="PTM">
    <text evidence="14">Might be cleaved by the viral protease.</text>
</comment>
<dbReference type="GO" id="GO:0039606">
    <property type="term" value="P:symbiont-mediated suppression of host translation initiation"/>
    <property type="evidence" value="ECO:0007669"/>
    <property type="project" value="UniProtKB-KW"/>
</dbReference>
<organism evidence="16 17">
    <name type="scientific">Tree shrew adenovirus serotype 1</name>
    <name type="common">TSAdV-1</name>
    <name type="synonym">Tupaia adenovirus 1</name>
    <dbReference type="NCBI Taxonomy" id="47680"/>
    <lineage>
        <taxon>Viruses</taxon>
        <taxon>Varidnaviria</taxon>
        <taxon>Bamfordvirae</taxon>
        <taxon>Preplasmiviricota</taxon>
        <taxon>Polisuviricotina</taxon>
        <taxon>Pharingeaviricetes</taxon>
        <taxon>Rowavirales</taxon>
        <taxon>Adenoviridae</taxon>
        <taxon>Mastadenovirus</taxon>
        <taxon>Mastadenovirus tupaiae</taxon>
        <taxon>Tree shrew mastadenovirus A</taxon>
    </lineage>
</organism>
<feature type="modified residue" description="Phosphotyrosine; by host" evidence="14">
    <location>
        <position position="290"/>
    </location>
</feature>
<evidence type="ECO:0000256" key="8">
    <source>
        <dbReference type="ARBA" id="ARBA00022921"/>
    </source>
</evidence>